<feature type="compositionally biased region" description="Basic and acidic residues" evidence="1">
    <location>
        <begin position="22"/>
        <end position="32"/>
    </location>
</feature>
<dbReference type="AlphaFoldDB" id="A0A017S2T8"/>
<name>A0A017S2T8_ASPRC</name>
<reference evidence="3" key="1">
    <citation type="journal article" date="2014" name="Nat. Commun.">
        <title>Genomic adaptations of the halophilic Dead Sea filamentous fungus Eurotium rubrum.</title>
        <authorList>
            <person name="Kis-Papo T."/>
            <person name="Weig A.R."/>
            <person name="Riley R."/>
            <person name="Persoh D."/>
            <person name="Salamov A."/>
            <person name="Sun H."/>
            <person name="Lipzen A."/>
            <person name="Wasser S.P."/>
            <person name="Rambold G."/>
            <person name="Grigoriev I.V."/>
            <person name="Nevo E."/>
        </authorList>
    </citation>
    <scope>NUCLEOTIDE SEQUENCE [LARGE SCALE GENOMIC DNA]</scope>
    <source>
        <strain evidence="3">CBS 135680</strain>
    </source>
</reference>
<organism evidence="2 3">
    <name type="scientific">Aspergillus ruber (strain CBS 135680)</name>
    <dbReference type="NCBI Taxonomy" id="1388766"/>
    <lineage>
        <taxon>Eukaryota</taxon>
        <taxon>Fungi</taxon>
        <taxon>Dikarya</taxon>
        <taxon>Ascomycota</taxon>
        <taxon>Pezizomycotina</taxon>
        <taxon>Eurotiomycetes</taxon>
        <taxon>Eurotiomycetidae</taxon>
        <taxon>Eurotiales</taxon>
        <taxon>Aspergillaceae</taxon>
        <taxon>Aspergillus</taxon>
        <taxon>Aspergillus subgen. Aspergillus</taxon>
    </lineage>
</organism>
<dbReference type="Proteomes" id="UP000019804">
    <property type="component" value="Unassembled WGS sequence"/>
</dbReference>
<dbReference type="HOGENOM" id="CLU_2605627_0_0_1"/>
<proteinExistence type="predicted"/>
<dbReference type="GeneID" id="63694498"/>
<keyword evidence="3" id="KW-1185">Reference proteome</keyword>
<dbReference type="RefSeq" id="XP_040634957.1">
    <property type="nucleotide sequence ID" value="XM_040779374.1"/>
</dbReference>
<dbReference type="EMBL" id="KK088446">
    <property type="protein sequence ID" value="EYE91267.1"/>
    <property type="molecule type" value="Genomic_DNA"/>
</dbReference>
<accession>A0A017S2T8</accession>
<evidence type="ECO:0000313" key="3">
    <source>
        <dbReference type="Proteomes" id="UP000019804"/>
    </source>
</evidence>
<gene>
    <name evidence="2" type="ORF">EURHEDRAFT_381135</name>
</gene>
<evidence type="ECO:0000313" key="2">
    <source>
        <dbReference type="EMBL" id="EYE91267.1"/>
    </source>
</evidence>
<sequence>MATPTKQALPGSGDGWVIRPTAAKEHPQRRLLNEPSATRNIYSRRCKAQEDEESGLEALEAANYTEPAPKTQEEHSLEI</sequence>
<evidence type="ECO:0000256" key="1">
    <source>
        <dbReference type="SAM" id="MobiDB-lite"/>
    </source>
</evidence>
<protein>
    <submittedName>
        <fullName evidence="2">Uncharacterized protein</fullName>
    </submittedName>
</protein>
<feature type="region of interest" description="Disordered" evidence="1">
    <location>
        <begin position="1"/>
        <end position="79"/>
    </location>
</feature>